<name>A0A8J3PQ52_9ACTN</name>
<dbReference type="RefSeq" id="WP_203881254.1">
    <property type="nucleotide sequence ID" value="NZ_BONV01000002.1"/>
</dbReference>
<gene>
    <name evidence="1" type="ORF">Pka01_08890</name>
</gene>
<dbReference type="Proteomes" id="UP000630097">
    <property type="component" value="Unassembled WGS sequence"/>
</dbReference>
<keyword evidence="2" id="KW-1185">Reference proteome</keyword>
<reference evidence="1 2" key="1">
    <citation type="submission" date="2021-01" db="EMBL/GenBank/DDBJ databases">
        <title>Whole genome shotgun sequence of Planotetraspora kaengkrachanensis NBRC 104272.</title>
        <authorList>
            <person name="Komaki H."/>
            <person name="Tamura T."/>
        </authorList>
    </citation>
    <scope>NUCLEOTIDE SEQUENCE [LARGE SCALE GENOMIC DNA]</scope>
    <source>
        <strain evidence="1 2">NBRC 104272</strain>
    </source>
</reference>
<dbReference type="EMBL" id="BONV01000002">
    <property type="protein sequence ID" value="GIG77762.1"/>
    <property type="molecule type" value="Genomic_DNA"/>
</dbReference>
<dbReference type="AlphaFoldDB" id="A0A8J3PQ52"/>
<evidence type="ECO:0000313" key="2">
    <source>
        <dbReference type="Proteomes" id="UP000630097"/>
    </source>
</evidence>
<proteinExistence type="predicted"/>
<organism evidence="1 2">
    <name type="scientific">Planotetraspora kaengkrachanensis</name>
    <dbReference type="NCBI Taxonomy" id="575193"/>
    <lineage>
        <taxon>Bacteria</taxon>
        <taxon>Bacillati</taxon>
        <taxon>Actinomycetota</taxon>
        <taxon>Actinomycetes</taxon>
        <taxon>Streptosporangiales</taxon>
        <taxon>Streptosporangiaceae</taxon>
        <taxon>Planotetraspora</taxon>
    </lineage>
</organism>
<evidence type="ECO:0000313" key="1">
    <source>
        <dbReference type="EMBL" id="GIG77762.1"/>
    </source>
</evidence>
<comment type="caution">
    <text evidence="1">The sequence shown here is derived from an EMBL/GenBank/DDBJ whole genome shotgun (WGS) entry which is preliminary data.</text>
</comment>
<accession>A0A8J3PQ52</accession>
<sequence length="131" mass="14331">MSRQLPRQHGDGPVSEQSAMVDVMKGSAIAPSGPRKAHKDETVPDGINRVPVRVFQAGSVDGAEHGGRITTMPRSLTFYLFQSVVGRFEAADGLAFPAVRTFRRPEPASPIAIWSLRRHYSALLCTSSQYH</sequence>
<protein>
    <submittedName>
        <fullName evidence="1">Uncharacterized protein</fullName>
    </submittedName>
</protein>